<dbReference type="GO" id="GO:0016020">
    <property type="term" value="C:membrane"/>
    <property type="evidence" value="ECO:0007669"/>
    <property type="project" value="InterPro"/>
</dbReference>
<feature type="transmembrane region" description="Helical" evidence="2">
    <location>
        <begin position="178"/>
        <end position="199"/>
    </location>
</feature>
<feature type="region of interest" description="Disordered" evidence="1">
    <location>
        <begin position="78"/>
        <end position="101"/>
    </location>
</feature>
<dbReference type="KEGG" id="ccp:CHC_T00006746001"/>
<sequence>MEFADGLQHKCFRVEGIQNRTSCLDLVAVSAQDRCQQTRECNGGGERGSMGRIVSRTADEDDPGGTEIDALNRAVPPIATDGGVVDEGDAGESEEGGKGGEKTSCFLPVLPMQQQLVDIEVRGVRNGEQVIFFYEGYPQVLGQSVTVSSYVPRLWRYLPVGVVALVARLDIPNVLERLLQYFSSISLGLAILNMAPVFYLDGEMSSVLFARLFMPKMETATAMKVRSGVVGAGTMLLALNMAIALLEIDPEVGSGFFG</sequence>
<proteinExistence type="predicted"/>
<dbReference type="EMBL" id="HG002070">
    <property type="protein sequence ID" value="CDF39698.1"/>
    <property type="molecule type" value="Genomic_DNA"/>
</dbReference>
<dbReference type="GO" id="GO:0005737">
    <property type="term" value="C:cytoplasm"/>
    <property type="evidence" value="ECO:0007669"/>
    <property type="project" value="TreeGrafter"/>
</dbReference>
<dbReference type="Proteomes" id="UP000012073">
    <property type="component" value="Unassembled WGS sequence"/>
</dbReference>
<feature type="transmembrane region" description="Helical" evidence="2">
    <location>
        <begin position="225"/>
        <end position="246"/>
    </location>
</feature>
<dbReference type="GeneID" id="17317765"/>
<evidence type="ECO:0000256" key="1">
    <source>
        <dbReference type="SAM" id="MobiDB-lite"/>
    </source>
</evidence>
<dbReference type="InterPro" id="IPR001193">
    <property type="entry name" value="MBTPS2"/>
</dbReference>
<evidence type="ECO:0000313" key="3">
    <source>
        <dbReference type="EMBL" id="CDF39698.1"/>
    </source>
</evidence>
<dbReference type="PANTHER" id="PTHR13325">
    <property type="entry name" value="PROTEASE M50 MEMBRANE-BOUND TRANSCRIPTION FACTOR SITE 2 PROTEASE"/>
    <property type="match status" value="1"/>
</dbReference>
<dbReference type="GO" id="GO:0031293">
    <property type="term" value="P:membrane protein intracellular domain proteolysis"/>
    <property type="evidence" value="ECO:0007669"/>
    <property type="project" value="TreeGrafter"/>
</dbReference>
<dbReference type="AlphaFoldDB" id="R7QPJ2"/>
<keyword evidence="4" id="KW-1185">Reference proteome</keyword>
<dbReference type="OrthoDB" id="69989at2759"/>
<keyword evidence="2" id="KW-1133">Transmembrane helix</keyword>
<evidence type="ECO:0000256" key="2">
    <source>
        <dbReference type="SAM" id="Phobius"/>
    </source>
</evidence>
<feature type="compositionally biased region" description="Acidic residues" evidence="1">
    <location>
        <begin position="84"/>
        <end position="94"/>
    </location>
</feature>
<keyword evidence="2" id="KW-0472">Membrane</keyword>
<name>R7QPJ2_CHOCR</name>
<accession>R7QPJ2</accession>
<dbReference type="GO" id="GO:1905897">
    <property type="term" value="P:regulation of response to endoplasmic reticulum stress"/>
    <property type="evidence" value="ECO:0007669"/>
    <property type="project" value="TreeGrafter"/>
</dbReference>
<dbReference type="STRING" id="2769.R7QPJ2"/>
<dbReference type="Gramene" id="CDF39698">
    <property type="protein sequence ID" value="CDF39698"/>
    <property type="gene ID" value="CHC_T00006746001"/>
</dbReference>
<keyword evidence="2" id="KW-0812">Transmembrane</keyword>
<reference evidence="4" key="1">
    <citation type="journal article" date="2013" name="Proc. Natl. Acad. Sci. U.S.A.">
        <title>Genome structure and metabolic features in the red seaweed Chondrus crispus shed light on evolution of the Archaeplastida.</title>
        <authorList>
            <person name="Collen J."/>
            <person name="Porcel B."/>
            <person name="Carre W."/>
            <person name="Ball S.G."/>
            <person name="Chaparro C."/>
            <person name="Tonon T."/>
            <person name="Barbeyron T."/>
            <person name="Michel G."/>
            <person name="Noel B."/>
            <person name="Valentin K."/>
            <person name="Elias M."/>
            <person name="Artiguenave F."/>
            <person name="Arun A."/>
            <person name="Aury J.M."/>
            <person name="Barbosa-Neto J.F."/>
            <person name="Bothwell J.H."/>
            <person name="Bouget F.Y."/>
            <person name="Brillet L."/>
            <person name="Cabello-Hurtado F."/>
            <person name="Capella-Gutierrez S."/>
            <person name="Charrier B."/>
            <person name="Cladiere L."/>
            <person name="Cock J.M."/>
            <person name="Coelho S.M."/>
            <person name="Colleoni C."/>
            <person name="Czjzek M."/>
            <person name="Da Silva C."/>
            <person name="Delage L."/>
            <person name="Denoeud F."/>
            <person name="Deschamps P."/>
            <person name="Dittami S.M."/>
            <person name="Gabaldon T."/>
            <person name="Gachon C.M."/>
            <person name="Groisillier A."/>
            <person name="Herve C."/>
            <person name="Jabbari K."/>
            <person name="Katinka M."/>
            <person name="Kloareg B."/>
            <person name="Kowalczyk N."/>
            <person name="Labadie K."/>
            <person name="Leblanc C."/>
            <person name="Lopez P.J."/>
            <person name="McLachlan D.H."/>
            <person name="Meslet-Cladiere L."/>
            <person name="Moustafa A."/>
            <person name="Nehr Z."/>
            <person name="Nyvall Collen P."/>
            <person name="Panaud O."/>
            <person name="Partensky F."/>
            <person name="Poulain J."/>
            <person name="Rensing S.A."/>
            <person name="Rousvoal S."/>
            <person name="Samson G."/>
            <person name="Symeonidi A."/>
            <person name="Weissenbach J."/>
            <person name="Zambounis A."/>
            <person name="Wincker P."/>
            <person name="Boyen C."/>
        </authorList>
    </citation>
    <scope>NUCLEOTIDE SEQUENCE [LARGE SCALE GENOMIC DNA]</scope>
    <source>
        <strain evidence="4">cv. Stackhouse</strain>
    </source>
</reference>
<dbReference type="PANTHER" id="PTHR13325:SF3">
    <property type="entry name" value="MEMBRANE-BOUND TRANSCRIPTION FACTOR SITE-2 PROTEASE"/>
    <property type="match status" value="1"/>
</dbReference>
<organism evidence="3 4">
    <name type="scientific">Chondrus crispus</name>
    <name type="common">Carrageen Irish moss</name>
    <name type="synonym">Polymorpha crispa</name>
    <dbReference type="NCBI Taxonomy" id="2769"/>
    <lineage>
        <taxon>Eukaryota</taxon>
        <taxon>Rhodophyta</taxon>
        <taxon>Florideophyceae</taxon>
        <taxon>Rhodymeniophycidae</taxon>
        <taxon>Gigartinales</taxon>
        <taxon>Gigartinaceae</taxon>
        <taxon>Chondrus</taxon>
    </lineage>
</organism>
<protein>
    <submittedName>
        <fullName evidence="3">Uncharacterized protein</fullName>
    </submittedName>
</protein>
<gene>
    <name evidence="3" type="ORF">CHC_T00006746001</name>
</gene>
<evidence type="ECO:0000313" key="4">
    <source>
        <dbReference type="Proteomes" id="UP000012073"/>
    </source>
</evidence>
<dbReference type="GO" id="GO:0004222">
    <property type="term" value="F:metalloendopeptidase activity"/>
    <property type="evidence" value="ECO:0007669"/>
    <property type="project" value="InterPro"/>
</dbReference>
<dbReference type="RefSeq" id="XP_005709992.1">
    <property type="nucleotide sequence ID" value="XM_005709935.1"/>
</dbReference>